<keyword evidence="2 5" id="KW-0812">Transmembrane</keyword>
<dbReference type="PANTHER" id="PTHR43229">
    <property type="entry name" value="NODULATION PROTEIN J"/>
    <property type="match status" value="1"/>
</dbReference>
<comment type="subcellular location">
    <subcellularLocation>
        <location evidence="5">Cell membrane</location>
        <topology evidence="5">Multi-pass membrane protein</topology>
    </subcellularLocation>
    <subcellularLocation>
        <location evidence="1">Membrane</location>
        <topology evidence="1">Multi-pass membrane protein</topology>
    </subcellularLocation>
</comment>
<gene>
    <name evidence="7" type="ORF">EDD71_10360</name>
</gene>
<evidence type="ECO:0000256" key="5">
    <source>
        <dbReference type="RuleBase" id="RU361157"/>
    </source>
</evidence>
<dbReference type="InterPro" id="IPR047817">
    <property type="entry name" value="ABC2_TM_bact-type"/>
</dbReference>
<evidence type="ECO:0000313" key="7">
    <source>
        <dbReference type="EMBL" id="TDT62787.1"/>
    </source>
</evidence>
<keyword evidence="5" id="KW-1003">Cell membrane</keyword>
<dbReference type="GO" id="GO:0043190">
    <property type="term" value="C:ATP-binding cassette (ABC) transporter complex"/>
    <property type="evidence" value="ECO:0007669"/>
    <property type="project" value="InterPro"/>
</dbReference>
<feature type="transmembrane region" description="Helical" evidence="5">
    <location>
        <begin position="148"/>
        <end position="176"/>
    </location>
</feature>
<organism evidence="7 8">
    <name type="scientific">Fonticella tunisiensis</name>
    <dbReference type="NCBI Taxonomy" id="1096341"/>
    <lineage>
        <taxon>Bacteria</taxon>
        <taxon>Bacillati</taxon>
        <taxon>Bacillota</taxon>
        <taxon>Clostridia</taxon>
        <taxon>Eubacteriales</taxon>
        <taxon>Clostridiaceae</taxon>
        <taxon>Fonticella</taxon>
    </lineage>
</organism>
<name>A0A4R7KSK5_9CLOT</name>
<keyword evidence="3 5" id="KW-1133">Transmembrane helix</keyword>
<feature type="transmembrane region" description="Helical" evidence="5">
    <location>
        <begin position="111"/>
        <end position="136"/>
    </location>
</feature>
<dbReference type="InterPro" id="IPR051784">
    <property type="entry name" value="Nod_factor_ABC_transporter"/>
</dbReference>
<evidence type="ECO:0000256" key="1">
    <source>
        <dbReference type="ARBA" id="ARBA00004141"/>
    </source>
</evidence>
<dbReference type="InterPro" id="IPR013525">
    <property type="entry name" value="ABC2_TM"/>
</dbReference>
<sequence length="274" mass="30855">MRRIRTIAAVARKEFIKMVRYPTWVIQMLIWPLIFPLLYILSAHGFAGPDKSGLELFKAATGTENYAGFIVVGIMAWMWVNITMWSFGSYLREEQMLGTLESNWLCPINRFDFLIGASLVSALQGLFIAVVSMLEYRFIYGIHFDGNVFLWLLMFLVTVPAVYGMGMLFSGVVLWLKEINAVVNLVRGTMMVLCGITFPTAIMPGWMQILSKALPFTFGLQAARTVMVKGGTLKNASGDIFMCLAEGILLLFLGRIVFDRIEKKVKISGSLERF</sequence>
<evidence type="ECO:0000313" key="8">
    <source>
        <dbReference type="Proteomes" id="UP000295325"/>
    </source>
</evidence>
<proteinExistence type="inferred from homology"/>
<dbReference type="RefSeq" id="WP_133627189.1">
    <property type="nucleotide sequence ID" value="NZ_SOAZ01000003.1"/>
</dbReference>
<dbReference type="Pfam" id="PF01061">
    <property type="entry name" value="ABC2_membrane"/>
    <property type="match status" value="1"/>
</dbReference>
<dbReference type="InterPro" id="IPR000412">
    <property type="entry name" value="ABC_2_transport"/>
</dbReference>
<feature type="transmembrane region" description="Helical" evidence="5">
    <location>
        <begin position="21"/>
        <end position="46"/>
    </location>
</feature>
<feature type="transmembrane region" description="Helical" evidence="5">
    <location>
        <begin position="236"/>
        <end position="258"/>
    </location>
</feature>
<dbReference type="PANTHER" id="PTHR43229:SF2">
    <property type="entry name" value="NODULATION PROTEIN J"/>
    <property type="match status" value="1"/>
</dbReference>
<dbReference type="GO" id="GO:0140359">
    <property type="term" value="F:ABC-type transporter activity"/>
    <property type="evidence" value="ECO:0007669"/>
    <property type="project" value="InterPro"/>
</dbReference>
<keyword evidence="4 5" id="KW-0472">Membrane</keyword>
<evidence type="ECO:0000256" key="2">
    <source>
        <dbReference type="ARBA" id="ARBA00022692"/>
    </source>
</evidence>
<keyword evidence="8" id="KW-1185">Reference proteome</keyword>
<feature type="transmembrane region" description="Helical" evidence="5">
    <location>
        <begin position="66"/>
        <end position="91"/>
    </location>
</feature>
<dbReference type="PROSITE" id="PS51012">
    <property type="entry name" value="ABC_TM2"/>
    <property type="match status" value="1"/>
</dbReference>
<dbReference type="Proteomes" id="UP000295325">
    <property type="component" value="Unassembled WGS sequence"/>
</dbReference>
<protein>
    <recommendedName>
        <fullName evidence="5">Transport permease protein</fullName>
    </recommendedName>
</protein>
<evidence type="ECO:0000259" key="6">
    <source>
        <dbReference type="PROSITE" id="PS51012"/>
    </source>
</evidence>
<keyword evidence="5" id="KW-0813">Transport</keyword>
<dbReference type="PIRSF" id="PIRSF006648">
    <property type="entry name" value="DrrB"/>
    <property type="match status" value="1"/>
</dbReference>
<feature type="transmembrane region" description="Helical" evidence="5">
    <location>
        <begin position="188"/>
        <end position="207"/>
    </location>
</feature>
<evidence type="ECO:0000256" key="3">
    <source>
        <dbReference type="ARBA" id="ARBA00022989"/>
    </source>
</evidence>
<reference evidence="7 8" key="1">
    <citation type="submission" date="2019-03" db="EMBL/GenBank/DDBJ databases">
        <title>Genomic Encyclopedia of Type Strains, Phase IV (KMG-IV): sequencing the most valuable type-strain genomes for metagenomic binning, comparative biology and taxonomic classification.</title>
        <authorList>
            <person name="Goeker M."/>
        </authorList>
    </citation>
    <scope>NUCLEOTIDE SEQUENCE [LARGE SCALE GENOMIC DNA]</scope>
    <source>
        <strain evidence="7 8">DSM 24455</strain>
    </source>
</reference>
<accession>A0A4R7KSK5</accession>
<evidence type="ECO:0000256" key="4">
    <source>
        <dbReference type="ARBA" id="ARBA00023136"/>
    </source>
</evidence>
<dbReference type="OrthoDB" id="1414986at2"/>
<comment type="caution">
    <text evidence="7">The sequence shown here is derived from an EMBL/GenBank/DDBJ whole genome shotgun (WGS) entry which is preliminary data.</text>
</comment>
<feature type="domain" description="ABC transmembrane type-2" evidence="6">
    <location>
        <begin position="23"/>
        <end position="261"/>
    </location>
</feature>
<dbReference type="AlphaFoldDB" id="A0A4R7KSK5"/>
<comment type="similarity">
    <text evidence="5">Belongs to the ABC-2 integral membrane protein family.</text>
</comment>
<dbReference type="EMBL" id="SOAZ01000003">
    <property type="protein sequence ID" value="TDT62787.1"/>
    <property type="molecule type" value="Genomic_DNA"/>
</dbReference>